<evidence type="ECO:0000256" key="3">
    <source>
        <dbReference type="ARBA" id="ARBA00023163"/>
    </source>
</evidence>
<evidence type="ECO:0000256" key="1">
    <source>
        <dbReference type="ARBA" id="ARBA00023015"/>
    </source>
</evidence>
<dbReference type="PANTHER" id="PTHR11019:SF199">
    <property type="entry name" value="HTH-TYPE TRANSCRIPTIONAL REGULATOR NIMR"/>
    <property type="match status" value="1"/>
</dbReference>
<sequence length="272" mass="28602">MITLAPDVDGVAARCAAVVGTEHEATFSSGRINAFTMLAIVDEGAGWAEAGERRFALAPGDAMLVPPGLIRHGYVGERRVRIVAVAAPLALAGDARAVQLRWNAAADAALGALHRSLAQPPSARRRAAVTAACDALRAVLRDAACVARAARPMRGAVLVDAYGAFAGDIPPPSCSEVARRCGYRLSSLSVLSARESGRGLRVWREIALMQQARHAIESGAPVQTVAARMGYDPAAFARAFGRVHGTPPSRWRSGAEHETPVLSFDALRARLA</sequence>
<keyword evidence="2" id="KW-0238">DNA-binding</keyword>
<evidence type="ECO:0000256" key="2">
    <source>
        <dbReference type="ARBA" id="ARBA00023125"/>
    </source>
</evidence>
<keyword evidence="1" id="KW-0805">Transcription regulation</keyword>
<accession>A0AAN1XXW2</accession>
<dbReference type="GO" id="GO:0043565">
    <property type="term" value="F:sequence-specific DNA binding"/>
    <property type="evidence" value="ECO:0007669"/>
    <property type="project" value="InterPro"/>
</dbReference>
<dbReference type="GO" id="GO:0003700">
    <property type="term" value="F:DNA-binding transcription factor activity"/>
    <property type="evidence" value="ECO:0007669"/>
    <property type="project" value="InterPro"/>
</dbReference>
<dbReference type="SUPFAM" id="SSF51215">
    <property type="entry name" value="Regulatory protein AraC"/>
    <property type="match status" value="1"/>
</dbReference>
<dbReference type="InterPro" id="IPR018060">
    <property type="entry name" value="HTH_AraC"/>
</dbReference>
<keyword evidence="6" id="KW-1185">Reference proteome</keyword>
<dbReference type="PANTHER" id="PTHR11019">
    <property type="entry name" value="HTH-TYPE TRANSCRIPTIONAL REGULATOR NIMR"/>
    <property type="match status" value="1"/>
</dbReference>
<dbReference type="AlphaFoldDB" id="A0AAN1XXW2"/>
<feature type="domain" description="HTH araC/xylS-type" evidence="4">
    <location>
        <begin position="175"/>
        <end position="254"/>
    </location>
</feature>
<gene>
    <name evidence="5" type="ORF">WPS_26740</name>
</gene>
<dbReference type="SUPFAM" id="SSF46689">
    <property type="entry name" value="Homeodomain-like"/>
    <property type="match status" value="1"/>
</dbReference>
<evidence type="ECO:0000313" key="6">
    <source>
        <dbReference type="Proteomes" id="UP001317532"/>
    </source>
</evidence>
<dbReference type="Pfam" id="PF02311">
    <property type="entry name" value="AraC_binding"/>
    <property type="match status" value="1"/>
</dbReference>
<name>A0AAN1XXW2_UNVUL</name>
<dbReference type="Gene3D" id="1.10.10.60">
    <property type="entry name" value="Homeodomain-like"/>
    <property type="match status" value="1"/>
</dbReference>
<evidence type="ECO:0000313" key="5">
    <source>
        <dbReference type="EMBL" id="BDE07398.1"/>
    </source>
</evidence>
<keyword evidence="3" id="KW-0804">Transcription</keyword>
<dbReference type="SMART" id="SM00342">
    <property type="entry name" value="HTH_ARAC"/>
    <property type="match status" value="1"/>
</dbReference>
<dbReference type="Pfam" id="PF12833">
    <property type="entry name" value="HTH_18"/>
    <property type="match status" value="1"/>
</dbReference>
<dbReference type="EMBL" id="AP025523">
    <property type="protein sequence ID" value="BDE07398.1"/>
    <property type="molecule type" value="Genomic_DNA"/>
</dbReference>
<evidence type="ECO:0000259" key="4">
    <source>
        <dbReference type="PROSITE" id="PS01124"/>
    </source>
</evidence>
<reference evidence="5 6" key="1">
    <citation type="journal article" date="2022" name="ISME Commun">
        <title>Vulcanimicrobium alpinus gen. nov. sp. nov., the first cultivated representative of the candidate phylum 'Eremiobacterota', is a metabolically versatile aerobic anoxygenic phototroph.</title>
        <authorList>
            <person name="Yabe S."/>
            <person name="Muto K."/>
            <person name="Abe K."/>
            <person name="Yokota A."/>
            <person name="Staudigel H."/>
            <person name="Tebo B.M."/>
        </authorList>
    </citation>
    <scope>NUCLEOTIDE SEQUENCE [LARGE SCALE GENOMIC DNA]</scope>
    <source>
        <strain evidence="5 6">WC8-2</strain>
    </source>
</reference>
<dbReference type="InterPro" id="IPR009057">
    <property type="entry name" value="Homeodomain-like_sf"/>
</dbReference>
<proteinExistence type="predicted"/>
<dbReference type="InterPro" id="IPR003313">
    <property type="entry name" value="AraC-bd"/>
</dbReference>
<dbReference type="InterPro" id="IPR037923">
    <property type="entry name" value="HTH-like"/>
</dbReference>
<protein>
    <recommendedName>
        <fullName evidence="4">HTH araC/xylS-type domain-containing protein</fullName>
    </recommendedName>
</protein>
<dbReference type="Proteomes" id="UP001317532">
    <property type="component" value="Chromosome"/>
</dbReference>
<dbReference type="KEGG" id="vab:WPS_26740"/>
<dbReference type="PROSITE" id="PS01124">
    <property type="entry name" value="HTH_ARAC_FAMILY_2"/>
    <property type="match status" value="1"/>
</dbReference>
<organism evidence="5 6">
    <name type="scientific">Vulcanimicrobium alpinum</name>
    <dbReference type="NCBI Taxonomy" id="3016050"/>
    <lineage>
        <taxon>Bacteria</taxon>
        <taxon>Bacillati</taxon>
        <taxon>Vulcanimicrobiota</taxon>
        <taxon>Vulcanimicrobiia</taxon>
        <taxon>Vulcanimicrobiales</taxon>
        <taxon>Vulcanimicrobiaceae</taxon>
        <taxon>Vulcanimicrobium</taxon>
    </lineage>
</organism>